<name>A0ABW2KP22_9PROT</name>
<evidence type="ECO:0000313" key="2">
    <source>
        <dbReference type="Proteomes" id="UP001596456"/>
    </source>
</evidence>
<evidence type="ECO:0000313" key="1">
    <source>
        <dbReference type="EMBL" id="MFC7331739.1"/>
    </source>
</evidence>
<proteinExistence type="predicted"/>
<sequence>MSERLNTALWVQAHLWRCSAEGIPAYVVRKGEPESGMVVLKLALPGRRAKVFSQSRDLDGRLGWLAGLNGAEVDEHEADEYVARQIRRDPDLWVVEVESRTGEHPFEGHTF</sequence>
<organism evidence="1 2">
    <name type="scientific">Rhodocista pekingensis</name>
    <dbReference type="NCBI Taxonomy" id="201185"/>
    <lineage>
        <taxon>Bacteria</taxon>
        <taxon>Pseudomonadati</taxon>
        <taxon>Pseudomonadota</taxon>
        <taxon>Alphaproteobacteria</taxon>
        <taxon>Rhodospirillales</taxon>
        <taxon>Azospirillaceae</taxon>
        <taxon>Rhodocista</taxon>
    </lineage>
</organism>
<accession>A0ABW2KP22</accession>
<dbReference type="Pfam" id="PF07372">
    <property type="entry name" value="DUF1491"/>
    <property type="match status" value="1"/>
</dbReference>
<gene>
    <name evidence="1" type="ORF">ACFQPS_01060</name>
</gene>
<dbReference type="Gene3D" id="3.40.1530.20">
    <property type="entry name" value="Protein of unknown function (DUF1491)"/>
    <property type="match status" value="1"/>
</dbReference>
<keyword evidence="2" id="KW-1185">Reference proteome</keyword>
<protein>
    <submittedName>
        <fullName evidence="1">DUF1491 family protein</fullName>
    </submittedName>
</protein>
<dbReference type="Proteomes" id="UP001596456">
    <property type="component" value="Unassembled WGS sequence"/>
</dbReference>
<dbReference type="RefSeq" id="WP_012566028.1">
    <property type="nucleotide sequence ID" value="NZ_JBHTCM010000004.1"/>
</dbReference>
<reference evidence="2" key="1">
    <citation type="journal article" date="2019" name="Int. J. Syst. Evol. Microbiol.">
        <title>The Global Catalogue of Microorganisms (GCM) 10K type strain sequencing project: providing services to taxonomists for standard genome sequencing and annotation.</title>
        <authorList>
            <consortium name="The Broad Institute Genomics Platform"/>
            <consortium name="The Broad Institute Genome Sequencing Center for Infectious Disease"/>
            <person name="Wu L."/>
            <person name="Ma J."/>
        </authorList>
    </citation>
    <scope>NUCLEOTIDE SEQUENCE [LARGE SCALE GENOMIC DNA]</scope>
    <source>
        <strain evidence="2">CGMCC 1.16275</strain>
    </source>
</reference>
<comment type="caution">
    <text evidence="1">The sequence shown here is derived from an EMBL/GenBank/DDBJ whole genome shotgun (WGS) entry which is preliminary data.</text>
</comment>
<dbReference type="InterPro" id="IPR009964">
    <property type="entry name" value="DUF1491"/>
</dbReference>
<dbReference type="EMBL" id="JBHTCM010000004">
    <property type="protein sequence ID" value="MFC7331739.1"/>
    <property type="molecule type" value="Genomic_DNA"/>
</dbReference>